<reference evidence="1 2" key="1">
    <citation type="submission" date="2017-11" db="EMBL/GenBank/DDBJ databases">
        <authorList>
            <person name="Kracher B."/>
        </authorList>
    </citation>
    <scope>NUCLEOTIDE SEQUENCE [LARGE SCALE GENOMIC DNA]</scope>
    <source>
        <strain evidence="1 2">RACE1</strain>
    </source>
</reference>
<proteinExistence type="predicted"/>
<dbReference type="EMBL" id="UNSH01000036">
    <property type="protein sequence ID" value="SZF01340.1"/>
    <property type="molecule type" value="Genomic_DNA"/>
</dbReference>
<dbReference type="AlphaFoldDB" id="A0A383UPQ0"/>
<dbReference type="VEuPathDB" id="FungiDB:BLGHR1_12102"/>
<protein>
    <submittedName>
        <fullName evidence="1">Uncharacterized protein</fullName>
    </submittedName>
</protein>
<dbReference type="Proteomes" id="UP000275772">
    <property type="component" value="Unassembled WGS sequence"/>
</dbReference>
<name>A0A383UPQ0_BLUHO</name>
<evidence type="ECO:0000313" key="2">
    <source>
        <dbReference type="Proteomes" id="UP000275772"/>
    </source>
</evidence>
<accession>A0A383UPQ0</accession>
<sequence>MICSERWLLTFITFVLIPTVTISTRIFTTLEQTKNVLPTIPSVFHGMTCNSDRHYSFRYLRTIVKAKAKGMSEDMFFPHPFDIYEYTARGPYYIYPLLFNSRIYETGTLHIDFMVLNADGIIMGGVVLEIEKYRKELKYYPCLPWDEKYQSLPESLFERRLVEDLAKYES</sequence>
<gene>
    <name evidence="1" type="ORF">BLGHR1_12102</name>
</gene>
<evidence type="ECO:0000313" key="1">
    <source>
        <dbReference type="EMBL" id="SZF01340.1"/>
    </source>
</evidence>
<organism evidence="1 2">
    <name type="scientific">Blumeria hordei</name>
    <name type="common">Barley powdery mildew</name>
    <name type="synonym">Blumeria graminis f. sp. hordei</name>
    <dbReference type="NCBI Taxonomy" id="2867405"/>
    <lineage>
        <taxon>Eukaryota</taxon>
        <taxon>Fungi</taxon>
        <taxon>Dikarya</taxon>
        <taxon>Ascomycota</taxon>
        <taxon>Pezizomycotina</taxon>
        <taxon>Leotiomycetes</taxon>
        <taxon>Erysiphales</taxon>
        <taxon>Erysiphaceae</taxon>
        <taxon>Blumeria</taxon>
    </lineage>
</organism>